<dbReference type="GO" id="GO:0070181">
    <property type="term" value="F:small ribosomal subunit rRNA binding"/>
    <property type="evidence" value="ECO:0007669"/>
    <property type="project" value="UniProtKB-UniRule"/>
</dbReference>
<dbReference type="Pfam" id="PF01926">
    <property type="entry name" value="MMR_HSR1"/>
    <property type="match status" value="1"/>
</dbReference>
<evidence type="ECO:0000256" key="5">
    <source>
        <dbReference type="ARBA" id="ARBA00022884"/>
    </source>
</evidence>
<dbReference type="GO" id="GO:0005525">
    <property type="term" value="F:GTP binding"/>
    <property type="evidence" value="ECO:0007669"/>
    <property type="project" value="UniProtKB-UniRule"/>
</dbReference>
<dbReference type="PROSITE" id="PS50823">
    <property type="entry name" value="KH_TYPE_2"/>
    <property type="match status" value="1"/>
</dbReference>
<dbReference type="Gene3D" id="3.30.300.20">
    <property type="match status" value="1"/>
</dbReference>
<evidence type="ECO:0000256" key="8">
    <source>
        <dbReference type="HAMAP-Rule" id="MF_00367"/>
    </source>
</evidence>
<sequence>MTDKEYRSGFVALIGRPNAGKSTLLNTLIGQKIAIMSDKPQTTRNKIMGVLTKSEGQIIFLDTPGIHKPKDKLGEYMVSTALDTLHEVDVIYYLVDVTVPFGGGEAYVIDALSKVNTPVFLLLNKIDRIPKPEILPLIEFYQGKHKWTEVVPISALKGENTDSLIRATLQYLPPGPQYYPEDAITDQPERLIVAELIREKVIQATREEVPHSVAVEVELMERRSPELVYVGATIYTERDSQKGILIGKKGEMLKNIGSQARQDIERLLGNKVFLELWVKVKADWRNRERLLREFGYSEQY</sequence>
<evidence type="ECO:0000256" key="10">
    <source>
        <dbReference type="RuleBase" id="RU003761"/>
    </source>
</evidence>
<keyword evidence="3 8" id="KW-0690">Ribosome biogenesis</keyword>
<dbReference type="CDD" id="cd04163">
    <property type="entry name" value="Era"/>
    <property type="match status" value="1"/>
</dbReference>
<keyword evidence="7 8" id="KW-0472">Membrane</keyword>
<dbReference type="InterPro" id="IPR006073">
    <property type="entry name" value="GTP-bd"/>
</dbReference>
<keyword evidence="8" id="KW-1003">Cell membrane</keyword>
<feature type="region of interest" description="G5" evidence="9">
    <location>
        <begin position="153"/>
        <end position="155"/>
    </location>
</feature>
<comment type="subunit">
    <text evidence="8">Monomer.</text>
</comment>
<evidence type="ECO:0000256" key="6">
    <source>
        <dbReference type="ARBA" id="ARBA00023134"/>
    </source>
</evidence>
<keyword evidence="6 8" id="KW-0342">GTP-binding</keyword>
<evidence type="ECO:0000256" key="1">
    <source>
        <dbReference type="ARBA" id="ARBA00007921"/>
    </source>
</evidence>
<comment type="function">
    <text evidence="8">An essential GTPase that binds both GDP and GTP, with rapid nucleotide exchange. Plays a role in 16S rRNA processing and 30S ribosomal subunit biogenesis and possibly also in cell cycle regulation and energy metabolism.</text>
</comment>
<comment type="subcellular location">
    <subcellularLocation>
        <location evidence="8">Cytoplasm</location>
    </subcellularLocation>
    <subcellularLocation>
        <location evidence="8">Cell membrane</location>
        <topology evidence="8">Peripheral membrane protein</topology>
    </subcellularLocation>
</comment>
<dbReference type="InterPro" id="IPR004044">
    <property type="entry name" value="KH_dom_type_2"/>
</dbReference>
<gene>
    <name evidence="8" type="primary">era</name>
    <name evidence="13" type="ORF">BR63_07265</name>
</gene>
<dbReference type="FunFam" id="3.40.50.300:FF:000094">
    <property type="entry name" value="GTPase Era"/>
    <property type="match status" value="1"/>
</dbReference>
<feature type="region of interest" description="G4" evidence="9">
    <location>
        <begin position="124"/>
        <end position="127"/>
    </location>
</feature>
<dbReference type="GO" id="GO:0005829">
    <property type="term" value="C:cytosol"/>
    <property type="evidence" value="ECO:0007669"/>
    <property type="project" value="TreeGrafter"/>
</dbReference>
<dbReference type="Gene3D" id="3.40.50.300">
    <property type="entry name" value="P-loop containing nucleotide triphosphate hydrolases"/>
    <property type="match status" value="1"/>
</dbReference>
<keyword evidence="4 8" id="KW-0547">Nucleotide-binding</keyword>
<dbReference type="InterPro" id="IPR015946">
    <property type="entry name" value="KH_dom-like_a/b"/>
</dbReference>
<dbReference type="GO" id="GO:0005886">
    <property type="term" value="C:plasma membrane"/>
    <property type="evidence" value="ECO:0007669"/>
    <property type="project" value="UniProtKB-SubCell"/>
</dbReference>
<dbReference type="SUPFAM" id="SSF52540">
    <property type="entry name" value="P-loop containing nucleoside triphosphate hydrolases"/>
    <property type="match status" value="1"/>
</dbReference>
<feature type="region of interest" description="G1" evidence="9">
    <location>
        <begin position="15"/>
        <end position="22"/>
    </location>
</feature>
<dbReference type="GO" id="GO:0043024">
    <property type="term" value="F:ribosomal small subunit binding"/>
    <property type="evidence" value="ECO:0007669"/>
    <property type="project" value="TreeGrafter"/>
</dbReference>
<evidence type="ECO:0000313" key="14">
    <source>
        <dbReference type="Proteomes" id="UP000515847"/>
    </source>
</evidence>
<name>A0A7G6E224_THEFR</name>
<evidence type="ECO:0000256" key="2">
    <source>
        <dbReference type="ARBA" id="ARBA00020484"/>
    </source>
</evidence>
<dbReference type="PANTHER" id="PTHR42698">
    <property type="entry name" value="GTPASE ERA"/>
    <property type="match status" value="1"/>
</dbReference>
<reference evidence="13 14" key="1">
    <citation type="journal article" date="2019" name="Front. Microbiol.">
        <title>Thermoanaerosceptrum fracticalcis gen. nov. sp. nov., a Novel Fumarate-Fermenting Microorganism From a Deep Fractured Carbonate Aquifer of the US Great Basin.</title>
        <authorList>
            <person name="Hamilton-Brehm S.D."/>
            <person name="Stewart L.E."/>
            <person name="Zavarin M."/>
            <person name="Caldwell M."/>
            <person name="Lawson P.A."/>
            <person name="Onstott T.C."/>
            <person name="Grzymski J."/>
            <person name="Neveux I."/>
            <person name="Lollar B.S."/>
            <person name="Russell C.E."/>
            <person name="Moser D.P."/>
        </authorList>
    </citation>
    <scope>NUCLEOTIDE SEQUENCE [LARGE SCALE GENOMIC DNA]</scope>
    <source>
        <strain evidence="13 14">DRI-13</strain>
    </source>
</reference>
<keyword evidence="5 8" id="KW-0694">RNA-binding</keyword>
<dbReference type="HAMAP" id="MF_00367">
    <property type="entry name" value="GTPase_Era"/>
    <property type="match status" value="1"/>
</dbReference>
<keyword evidence="14" id="KW-1185">Reference proteome</keyword>
<dbReference type="FunFam" id="3.30.300.20:FF:000003">
    <property type="entry name" value="GTPase Era"/>
    <property type="match status" value="1"/>
</dbReference>
<dbReference type="InterPro" id="IPR027417">
    <property type="entry name" value="P-loop_NTPase"/>
</dbReference>
<evidence type="ECO:0000256" key="7">
    <source>
        <dbReference type="ARBA" id="ARBA00023136"/>
    </source>
</evidence>
<dbReference type="EMBL" id="CP045798">
    <property type="protein sequence ID" value="QNB46128.1"/>
    <property type="molecule type" value="Genomic_DNA"/>
</dbReference>
<dbReference type="Proteomes" id="UP000515847">
    <property type="component" value="Chromosome"/>
</dbReference>
<dbReference type="PROSITE" id="PS51713">
    <property type="entry name" value="G_ERA"/>
    <property type="match status" value="1"/>
</dbReference>
<dbReference type="Pfam" id="PF07650">
    <property type="entry name" value="KH_2"/>
    <property type="match status" value="1"/>
</dbReference>
<feature type="region of interest" description="G3" evidence="9">
    <location>
        <begin position="62"/>
        <end position="65"/>
    </location>
</feature>
<dbReference type="InterPro" id="IPR005225">
    <property type="entry name" value="Small_GTP-bd"/>
</dbReference>
<dbReference type="InterPro" id="IPR030388">
    <property type="entry name" value="G_ERA_dom"/>
</dbReference>
<dbReference type="CDD" id="cd22534">
    <property type="entry name" value="KH-II_Era"/>
    <property type="match status" value="1"/>
</dbReference>
<feature type="region of interest" description="G2" evidence="9">
    <location>
        <begin position="41"/>
        <end position="45"/>
    </location>
</feature>
<dbReference type="OrthoDB" id="9805918at2"/>
<organism evidence="13 14">
    <name type="scientific">Thermanaerosceptrum fracticalcis</name>
    <dbReference type="NCBI Taxonomy" id="1712410"/>
    <lineage>
        <taxon>Bacteria</taxon>
        <taxon>Bacillati</taxon>
        <taxon>Bacillota</taxon>
        <taxon>Clostridia</taxon>
        <taxon>Eubacteriales</taxon>
        <taxon>Peptococcaceae</taxon>
        <taxon>Thermanaerosceptrum</taxon>
    </lineage>
</organism>
<feature type="binding site" evidence="8">
    <location>
        <begin position="124"/>
        <end position="127"/>
    </location>
    <ligand>
        <name>GTP</name>
        <dbReference type="ChEBI" id="CHEBI:37565"/>
    </ligand>
</feature>
<dbReference type="PRINTS" id="PR00326">
    <property type="entry name" value="GTP1OBG"/>
</dbReference>
<dbReference type="InterPro" id="IPR009019">
    <property type="entry name" value="KH_sf_prok-type"/>
</dbReference>
<evidence type="ECO:0000259" key="12">
    <source>
        <dbReference type="PROSITE" id="PS51713"/>
    </source>
</evidence>
<keyword evidence="8" id="KW-0963">Cytoplasm</keyword>
<proteinExistence type="inferred from homology"/>
<dbReference type="GO" id="GO:0000028">
    <property type="term" value="P:ribosomal small subunit assembly"/>
    <property type="evidence" value="ECO:0007669"/>
    <property type="project" value="TreeGrafter"/>
</dbReference>
<dbReference type="AlphaFoldDB" id="A0A7G6E224"/>
<evidence type="ECO:0000259" key="11">
    <source>
        <dbReference type="PROSITE" id="PS50823"/>
    </source>
</evidence>
<evidence type="ECO:0000313" key="13">
    <source>
        <dbReference type="EMBL" id="QNB46128.1"/>
    </source>
</evidence>
<dbReference type="KEGG" id="tfr:BR63_07265"/>
<evidence type="ECO:0000256" key="4">
    <source>
        <dbReference type="ARBA" id="ARBA00022741"/>
    </source>
</evidence>
<dbReference type="InterPro" id="IPR005662">
    <property type="entry name" value="GTPase_Era-like"/>
</dbReference>
<feature type="domain" description="Era-type G" evidence="12">
    <location>
        <begin position="7"/>
        <end position="174"/>
    </location>
</feature>
<feature type="domain" description="KH type-2" evidence="11">
    <location>
        <begin position="197"/>
        <end position="282"/>
    </location>
</feature>
<dbReference type="NCBIfam" id="NF000908">
    <property type="entry name" value="PRK00089.1"/>
    <property type="match status" value="1"/>
</dbReference>
<dbReference type="PANTHER" id="PTHR42698:SF1">
    <property type="entry name" value="GTPASE ERA, MITOCHONDRIAL"/>
    <property type="match status" value="1"/>
</dbReference>
<dbReference type="NCBIfam" id="TIGR00436">
    <property type="entry name" value="era"/>
    <property type="match status" value="1"/>
</dbReference>
<dbReference type="GO" id="GO:0003924">
    <property type="term" value="F:GTPase activity"/>
    <property type="evidence" value="ECO:0007669"/>
    <property type="project" value="UniProtKB-UniRule"/>
</dbReference>
<evidence type="ECO:0000256" key="9">
    <source>
        <dbReference type="PROSITE-ProRule" id="PRU01050"/>
    </source>
</evidence>
<feature type="binding site" evidence="8">
    <location>
        <begin position="62"/>
        <end position="66"/>
    </location>
    <ligand>
        <name>GTP</name>
        <dbReference type="ChEBI" id="CHEBI:37565"/>
    </ligand>
</feature>
<dbReference type="RefSeq" id="WP_034422268.1">
    <property type="nucleotide sequence ID" value="NZ_CP045798.1"/>
</dbReference>
<protein>
    <recommendedName>
        <fullName evidence="2 8">GTPase Era</fullName>
    </recommendedName>
</protein>
<keyword evidence="8" id="KW-0699">rRNA-binding</keyword>
<feature type="binding site" evidence="8">
    <location>
        <begin position="15"/>
        <end position="22"/>
    </location>
    <ligand>
        <name>GTP</name>
        <dbReference type="ChEBI" id="CHEBI:37565"/>
    </ligand>
</feature>
<accession>A0A7G6E224</accession>
<evidence type="ECO:0000256" key="3">
    <source>
        <dbReference type="ARBA" id="ARBA00022517"/>
    </source>
</evidence>
<comment type="similarity">
    <text evidence="1 8 9 10">Belongs to the TRAFAC class TrmE-Era-EngA-EngB-Septin-like GTPase superfamily. Era GTPase family.</text>
</comment>
<dbReference type="NCBIfam" id="TIGR00231">
    <property type="entry name" value="small_GTP"/>
    <property type="match status" value="1"/>
</dbReference>
<dbReference type="SUPFAM" id="SSF54814">
    <property type="entry name" value="Prokaryotic type KH domain (KH-domain type II)"/>
    <property type="match status" value="1"/>
</dbReference>